<evidence type="ECO:0000313" key="1">
    <source>
        <dbReference type="EMBL" id="CEI81414.1"/>
    </source>
</evidence>
<dbReference type="InterPro" id="IPR040983">
    <property type="entry name" value="Bact_RF_family5"/>
</dbReference>
<dbReference type="STRING" id="545501.BN997_01234"/>
<accession>A0A0A1MNR3</accession>
<dbReference type="EMBL" id="CDGG01000001">
    <property type="protein sequence ID" value="CEI81414.1"/>
    <property type="molecule type" value="Genomic_DNA"/>
</dbReference>
<keyword evidence="2" id="KW-1185">Reference proteome</keyword>
<evidence type="ECO:0000313" key="2">
    <source>
        <dbReference type="Proteomes" id="UP000040453"/>
    </source>
</evidence>
<sequence length="268" mass="31423">MKDIQDIVKELENVRGTGANKIFTMYLNTDLSDPDQQSGEWKIHLKNGLNNFEHYLKEADDQEELKNFRQIKQRVKDFMGEIERDLMRGVIIIASADGEVWFAERVQMHLQNEFEWQETPVLDQLKTLSEKYPKTGIILVQQNQVKLMDTNLNQVKDTAEYELDVEEDTWKMKQGPRHGRAKQGLGASSVQKDLFNDRYEANQYRWYKSIAPKLDKQAKDREWKRIFIVGEAPASKTLETEMNKEVEEVILKNMLDHEESKVLDTVLD</sequence>
<dbReference type="AlphaFoldDB" id="A0A0A1MNR3"/>
<organism evidence="1 2">
    <name type="scientific">Oceanobacillus oncorhynchi</name>
    <dbReference type="NCBI Taxonomy" id="545501"/>
    <lineage>
        <taxon>Bacteria</taxon>
        <taxon>Bacillati</taxon>
        <taxon>Bacillota</taxon>
        <taxon>Bacilli</taxon>
        <taxon>Bacillales</taxon>
        <taxon>Bacillaceae</taxon>
        <taxon>Oceanobacillus</taxon>
    </lineage>
</organism>
<gene>
    <name evidence="1" type="ORF">BN997_01234</name>
</gene>
<reference evidence="1 2" key="1">
    <citation type="submission" date="2014-11" db="EMBL/GenBank/DDBJ databases">
        <authorList>
            <person name="Urmite Genomes Urmite Genomes"/>
        </authorList>
    </citation>
    <scope>NUCLEOTIDE SEQUENCE [LARGE SCALE GENOMIC DNA]</scope>
    <source>
        <strain evidence="1 2">Oc5</strain>
    </source>
</reference>
<evidence type="ECO:0008006" key="3">
    <source>
        <dbReference type="Google" id="ProtNLM"/>
    </source>
</evidence>
<dbReference type="Proteomes" id="UP000040453">
    <property type="component" value="Unassembled WGS sequence"/>
</dbReference>
<name>A0A0A1MNR3_9BACI</name>
<dbReference type="OrthoDB" id="5241360at2"/>
<protein>
    <recommendedName>
        <fullName evidence="3">Protein required for attachment to host cells</fullName>
    </recommendedName>
</protein>
<proteinExistence type="predicted"/>
<dbReference type="RefSeq" id="WP_042530528.1">
    <property type="nucleotide sequence ID" value="NZ_CAXOIH010000012.1"/>
</dbReference>
<dbReference type="Pfam" id="PF18846">
    <property type="entry name" value="baeRF_family5"/>
    <property type="match status" value="1"/>
</dbReference>